<dbReference type="Pfam" id="PF02518">
    <property type="entry name" value="HATPase_c"/>
    <property type="match status" value="1"/>
</dbReference>
<dbReference type="Pfam" id="PF01590">
    <property type="entry name" value="GAF"/>
    <property type="match status" value="1"/>
</dbReference>
<dbReference type="InterPro" id="IPR036097">
    <property type="entry name" value="HisK_dim/P_sf"/>
</dbReference>
<dbReference type="Gene3D" id="3.30.200.20">
    <property type="entry name" value="Phosphorylase Kinase, domain 1"/>
    <property type="match status" value="1"/>
</dbReference>
<dbReference type="Proteomes" id="UP000271624">
    <property type="component" value="Unassembled WGS sequence"/>
</dbReference>
<dbReference type="InterPro" id="IPR003594">
    <property type="entry name" value="HATPase_dom"/>
</dbReference>
<dbReference type="InterPro" id="IPR004358">
    <property type="entry name" value="Sig_transdc_His_kin-like_C"/>
</dbReference>
<organism evidence="8 9">
    <name type="scientific">Dulcicalothrix desertica PCC 7102</name>
    <dbReference type="NCBI Taxonomy" id="232991"/>
    <lineage>
        <taxon>Bacteria</taxon>
        <taxon>Bacillati</taxon>
        <taxon>Cyanobacteriota</taxon>
        <taxon>Cyanophyceae</taxon>
        <taxon>Nostocales</taxon>
        <taxon>Calotrichaceae</taxon>
        <taxon>Dulcicalothrix</taxon>
    </lineage>
</organism>
<dbReference type="SUPFAM" id="SSF55781">
    <property type="entry name" value="GAF domain-like"/>
    <property type="match status" value="1"/>
</dbReference>
<dbReference type="PANTHER" id="PTHR43642:SF1">
    <property type="entry name" value="HYBRID SIGNAL TRANSDUCTION HISTIDINE KINASE G"/>
    <property type="match status" value="1"/>
</dbReference>
<feature type="domain" description="Protein kinase" evidence="6">
    <location>
        <begin position="6"/>
        <end position="269"/>
    </location>
</feature>
<dbReference type="Gene3D" id="3.40.50.300">
    <property type="entry name" value="P-loop containing nucleotide triphosphate hydrolases"/>
    <property type="match status" value="1"/>
</dbReference>
<evidence type="ECO:0000259" key="6">
    <source>
        <dbReference type="PROSITE" id="PS50011"/>
    </source>
</evidence>
<keyword evidence="5" id="KW-0902">Two-component regulatory system</keyword>
<evidence type="ECO:0000256" key="2">
    <source>
        <dbReference type="ARBA" id="ARBA00012438"/>
    </source>
</evidence>
<evidence type="ECO:0000256" key="4">
    <source>
        <dbReference type="ARBA" id="ARBA00022777"/>
    </source>
</evidence>
<dbReference type="SMART" id="SM00065">
    <property type="entry name" value="GAF"/>
    <property type="match status" value="1"/>
</dbReference>
<proteinExistence type="predicted"/>
<evidence type="ECO:0000313" key="8">
    <source>
        <dbReference type="EMBL" id="RUT07234.1"/>
    </source>
</evidence>
<dbReference type="GO" id="GO:0004674">
    <property type="term" value="F:protein serine/threonine kinase activity"/>
    <property type="evidence" value="ECO:0007669"/>
    <property type="project" value="UniProtKB-KW"/>
</dbReference>
<dbReference type="InterPro" id="IPR027417">
    <property type="entry name" value="P-loop_NTPase"/>
</dbReference>
<dbReference type="PROSITE" id="PS50109">
    <property type="entry name" value="HIS_KIN"/>
    <property type="match status" value="1"/>
</dbReference>
<evidence type="ECO:0000256" key="5">
    <source>
        <dbReference type="ARBA" id="ARBA00023012"/>
    </source>
</evidence>
<evidence type="ECO:0000256" key="1">
    <source>
        <dbReference type="ARBA" id="ARBA00000085"/>
    </source>
</evidence>
<dbReference type="InterPro" id="IPR003661">
    <property type="entry name" value="HisK_dim/P_dom"/>
</dbReference>
<dbReference type="CDD" id="cd14014">
    <property type="entry name" value="STKc_PknB_like"/>
    <property type="match status" value="1"/>
</dbReference>
<keyword evidence="8" id="KW-0723">Serine/threonine-protein kinase</keyword>
<dbReference type="PRINTS" id="PR00344">
    <property type="entry name" value="BCTRLSENSOR"/>
</dbReference>
<dbReference type="InterPro" id="IPR000719">
    <property type="entry name" value="Prot_kinase_dom"/>
</dbReference>
<dbReference type="SUPFAM" id="SSF52540">
    <property type="entry name" value="P-loop containing nucleoside triphosphate hydrolases"/>
    <property type="match status" value="1"/>
</dbReference>
<dbReference type="SUPFAM" id="SSF47384">
    <property type="entry name" value="Homodimeric domain of signal transducing histidine kinase"/>
    <property type="match status" value="1"/>
</dbReference>
<dbReference type="InterPro" id="IPR029016">
    <property type="entry name" value="GAF-like_dom_sf"/>
</dbReference>
<accession>A0A433VM99</accession>
<dbReference type="EC" id="2.7.13.3" evidence="2"/>
<feature type="domain" description="Histidine kinase" evidence="7">
    <location>
        <begin position="1528"/>
        <end position="1779"/>
    </location>
</feature>
<dbReference type="Gene3D" id="3.30.565.10">
    <property type="entry name" value="Histidine kinase-like ATPase, C-terminal domain"/>
    <property type="match status" value="1"/>
</dbReference>
<dbReference type="InterPro" id="IPR005467">
    <property type="entry name" value="His_kinase_dom"/>
</dbReference>
<keyword evidence="4 8" id="KW-0418">Kinase</keyword>
<dbReference type="SUPFAM" id="SSF55874">
    <property type="entry name" value="ATPase domain of HSP90 chaperone/DNA topoisomerase II/histidine kinase"/>
    <property type="match status" value="1"/>
</dbReference>
<dbReference type="Gene3D" id="3.30.450.40">
    <property type="match status" value="1"/>
</dbReference>
<dbReference type="EMBL" id="RSCL01000005">
    <property type="protein sequence ID" value="RUT07234.1"/>
    <property type="molecule type" value="Genomic_DNA"/>
</dbReference>
<comment type="catalytic activity">
    <reaction evidence="1">
        <text>ATP + protein L-histidine = ADP + protein N-phospho-L-histidine.</text>
        <dbReference type="EC" id="2.7.13.3"/>
    </reaction>
</comment>
<evidence type="ECO:0000256" key="3">
    <source>
        <dbReference type="ARBA" id="ARBA00022553"/>
    </source>
</evidence>
<dbReference type="Gene3D" id="1.10.287.130">
    <property type="match status" value="1"/>
</dbReference>
<dbReference type="GO" id="GO:0005524">
    <property type="term" value="F:ATP binding"/>
    <property type="evidence" value="ECO:0007669"/>
    <property type="project" value="InterPro"/>
</dbReference>
<comment type="caution">
    <text evidence="8">The sequence shown here is derived from an EMBL/GenBank/DDBJ whole genome shotgun (WGS) entry which is preliminary data.</text>
</comment>
<gene>
    <name evidence="8" type="ORF">DSM106972_024950</name>
</gene>
<evidence type="ECO:0000313" key="9">
    <source>
        <dbReference type="Proteomes" id="UP000271624"/>
    </source>
</evidence>
<dbReference type="InterPro" id="IPR036890">
    <property type="entry name" value="HATPase_C_sf"/>
</dbReference>
<protein>
    <recommendedName>
        <fullName evidence="2">histidine kinase</fullName>
        <ecNumber evidence="2">2.7.13.3</ecNumber>
    </recommendedName>
</protein>
<dbReference type="CDD" id="cd00082">
    <property type="entry name" value="HisKA"/>
    <property type="match status" value="1"/>
</dbReference>
<dbReference type="SUPFAM" id="SSF56112">
    <property type="entry name" value="Protein kinase-like (PK-like)"/>
    <property type="match status" value="1"/>
</dbReference>
<dbReference type="InterPro" id="IPR053159">
    <property type="entry name" value="Hybrid_Histidine_Kinase"/>
</dbReference>
<evidence type="ECO:0000259" key="7">
    <source>
        <dbReference type="PROSITE" id="PS50109"/>
    </source>
</evidence>
<keyword evidence="9" id="KW-1185">Reference proteome</keyword>
<dbReference type="InterPro" id="IPR041664">
    <property type="entry name" value="AAA_16"/>
</dbReference>
<keyword evidence="3" id="KW-0597">Phosphoprotein</keyword>
<dbReference type="Pfam" id="PF13191">
    <property type="entry name" value="AAA_16"/>
    <property type="match status" value="1"/>
</dbReference>
<dbReference type="PROSITE" id="PS50011">
    <property type="entry name" value="PROTEIN_KINASE_DOM"/>
    <property type="match status" value="1"/>
</dbReference>
<keyword evidence="4 8" id="KW-0808">Transferase</keyword>
<dbReference type="RefSeq" id="WP_127081061.1">
    <property type="nucleotide sequence ID" value="NZ_RSCL01000005.1"/>
</dbReference>
<sequence>MSIFDYQLQQIIYQGHYSTIYRAYRNQDNQPVIIKTFQHEYPTLSQINKYHHEYKISKLLNFDGVVKVYALEKQQNKLALILEDFGGVSLKAWIADKQLTNLEFLKIAISITNILLKIHNNKIIHKNINPSNIIFNSSNNQIKITDFGISTILSSEKNIVKNPNILEGTLAYISPEQTGRMNRSIDYRSDFYSLGITFYELLTGQLPFQSKDPMELVHCHIARQPIPPNQLNSNVPNLISNIVMKLLAKTVEDRYQSAFGLKSDLEKCLQLLESGEILDFPLAHRDISDKFHIPQKLYGREQDVSTLLNAFERMTQGQQEIIMISGYSGIGKSSLVEEIYKPITQQRGYFISGKFDQFKRNIPYSALVNAFLDLIGQILTESLERINQWREKILAALGNNGQLIVDVIPEIELIIGKQPEVVEVTPTESQNRFNIVFQSFINVFCQQEHPLVIFIDDLQWADSASLKLLELMMTDETTKYLFIIGAYRDNEVSSIHPLMVLLDTVQKQIGIINSITLKPLNLEHTTTLIAETFHCDSQLVAPLALLVMEKTLGNPFFIRQFLQALYGNDLLTFDLNQRNWNFDFNNIQQRDFTDNVVELLADKIQKLPPSTQNILKIAACCGKRFNAHTLFLVEKQPPSAIAKELWEAVKQNIILLVDNSSQVIQEWDDKKNGALNNTLNHKLSNKVIFTYEFSHDRVQQAAYSLISEQERNILHWSIGKTMKKKLSSQVFSDEIFDVVNQLNFAIELIVKPEERRELAQLNLEAGKRAKTCTAYEPALKYFAVGIELLPENSWQTVYQLSWELYINYAEALSVLGYLEKADTVFQKITKNIIHDKELALCYEKYSGILQSSGKSAPAFDEAIKGLVVLGIEILVGLEEILNEEKSFLQKWKQAETIEYFYNLKLAEGINILIGSLYDKAIISCYFSQPNKFNYIVSKSVEHILNFGITPQSGIAISWLATLLSIMECKELSFRYAELALNIVHQFPEVYYRGETKMLAHAQSLAWKNSFTDNEKALQEAYTLCHSTGNLQFASYCLICTYISKMVRSTHCLEVYESCKQWHDYCEKYVPLELGQAKIRLYYLAQLMDVIEQRIDVEGILEKYTTEQNYTDVSESLVEIIRIETILGNYSQAYENAQRAEPMLAAGAAGSLLINMTFRHFYAICCARLYSLETNLDLKQRYLTQLQDNLEKLKHWAEIAPSNFYSYYTLIEAEQAIALQDWEKANNYYLKTIEHARENGYVLLQAFATELLGELYWQQQHRFAKGIFEEAHYLYLQCGANKKAQIIEAKYSQFFKNTYNQNYISIGTTTSSKIELDLHTVIKASQALSSEIVLEELLKKLMQFLLENAGAERGYLILRQNNKWQIVTSGELEQINVTLENPIYLRDNTRNTPILPDTILNYVIRTSKSLVLNDAVSESNFNQDAYIHVVKPKSVLCFPLLNQGKLVGIIYLENNLTNGAFTSAHLEILPILSTQAAISIENATLYNTLELKVKERTNELSQALVQLQQTQTQLIQSEKMSAMGQIVAGVAHEINNPANFINGNITHLNNYAQDLLQVIQAYQEHYPHPSENIQELLEEFDINFITEDISKILQSMKTGTQRIREIILSLRNFSRHDEADFKYADINEGIENTLMLLKHRLQAVQGQEIQIIKEYNTLPKIECYPSQLNQVFLNLLTNAIDAVEESIQTDNKINPIICINTNVLEDKIQISIEDNGIGIPQEIYSKLFDPFFTTKPVGKGTGLGLSTSYQIVVNKHGGRLWCNSTLGEKTKFVLEIPIKTSTVGLKTVN</sequence>
<dbReference type="GO" id="GO:0000155">
    <property type="term" value="F:phosphorelay sensor kinase activity"/>
    <property type="evidence" value="ECO:0007669"/>
    <property type="project" value="InterPro"/>
</dbReference>
<dbReference type="SMART" id="SM00387">
    <property type="entry name" value="HATPase_c"/>
    <property type="match status" value="1"/>
</dbReference>
<dbReference type="Gene3D" id="1.10.510.10">
    <property type="entry name" value="Transferase(Phosphotransferase) domain 1"/>
    <property type="match status" value="1"/>
</dbReference>
<name>A0A433VM99_9CYAN</name>
<dbReference type="Pfam" id="PF00069">
    <property type="entry name" value="Pkinase"/>
    <property type="match status" value="1"/>
</dbReference>
<dbReference type="InterPro" id="IPR011009">
    <property type="entry name" value="Kinase-like_dom_sf"/>
</dbReference>
<dbReference type="OrthoDB" id="573511at2"/>
<reference evidence="8" key="1">
    <citation type="submission" date="2018-12" db="EMBL/GenBank/DDBJ databases">
        <authorList>
            <person name="Will S."/>
            <person name="Neumann-Schaal M."/>
            <person name="Henke P."/>
        </authorList>
    </citation>
    <scope>NUCLEOTIDE SEQUENCE</scope>
    <source>
        <strain evidence="8">PCC 7102</strain>
    </source>
</reference>
<reference evidence="8" key="2">
    <citation type="journal article" date="2019" name="Genome Biol. Evol.">
        <title>Day and night: Metabolic profiles and evolutionary relationships of six axenic non-marine cyanobacteria.</title>
        <authorList>
            <person name="Will S.E."/>
            <person name="Henke P."/>
            <person name="Boedeker C."/>
            <person name="Huang S."/>
            <person name="Brinkmann H."/>
            <person name="Rohde M."/>
            <person name="Jarek M."/>
            <person name="Friedl T."/>
            <person name="Seufert S."/>
            <person name="Schumacher M."/>
            <person name="Overmann J."/>
            <person name="Neumann-Schaal M."/>
            <person name="Petersen J."/>
        </authorList>
    </citation>
    <scope>NUCLEOTIDE SEQUENCE [LARGE SCALE GENOMIC DNA]</scope>
    <source>
        <strain evidence="8">PCC 7102</strain>
    </source>
</reference>
<dbReference type="PANTHER" id="PTHR43642">
    <property type="entry name" value="HYBRID SIGNAL TRANSDUCTION HISTIDINE KINASE G"/>
    <property type="match status" value="1"/>
</dbReference>
<dbReference type="InterPro" id="IPR003018">
    <property type="entry name" value="GAF"/>
</dbReference>